<comment type="function">
    <text evidence="10">Exhibits a very high intrinsic GTPase hydrolysis rate. Involved in the addition of a carboxymethylaminomethyl (cmnm) group at the wobble position (U34) of certain tRNAs, forming tRNA-cmnm(5)s(2)U34.</text>
</comment>
<dbReference type="PANTHER" id="PTHR42714:SF2">
    <property type="entry name" value="TRNA MODIFICATION GTPASE GTPBP3, MITOCHONDRIAL"/>
    <property type="match status" value="1"/>
</dbReference>
<dbReference type="InterPro" id="IPR005225">
    <property type="entry name" value="Small_GTP-bd"/>
</dbReference>
<feature type="binding site" evidence="10">
    <location>
        <position position="21"/>
    </location>
    <ligand>
        <name>(6S)-5-formyl-5,6,7,8-tetrahydrofolate</name>
        <dbReference type="ChEBI" id="CHEBI:57457"/>
    </ligand>
</feature>
<evidence type="ECO:0000256" key="6">
    <source>
        <dbReference type="ARBA" id="ARBA00022801"/>
    </source>
</evidence>
<dbReference type="Gene3D" id="3.40.50.300">
    <property type="entry name" value="P-loop containing nucleotide triphosphate hydrolases"/>
    <property type="match status" value="1"/>
</dbReference>
<evidence type="ECO:0000313" key="13">
    <source>
        <dbReference type="EMBL" id="ACJ76115.1"/>
    </source>
</evidence>
<dbReference type="GO" id="GO:0003924">
    <property type="term" value="F:GTPase activity"/>
    <property type="evidence" value="ECO:0007669"/>
    <property type="project" value="UniProtKB-UniRule"/>
</dbReference>
<comment type="subcellular location">
    <subcellularLocation>
        <location evidence="10">Cytoplasm</location>
    </subcellularLocation>
</comment>
<dbReference type="KEGG" id="taf:THA_1678"/>
<dbReference type="InterPro" id="IPR027368">
    <property type="entry name" value="MnmE_dom2"/>
</dbReference>
<evidence type="ECO:0000256" key="8">
    <source>
        <dbReference type="ARBA" id="ARBA00022958"/>
    </source>
</evidence>
<reference evidence="13 14" key="1">
    <citation type="journal article" date="2009" name="J. Bacteriol.">
        <title>The genome of Thermosipho africanus TCF52B: lateral genetic connections to the Firmicutes and Archaea.</title>
        <authorList>
            <person name="Nesboe C.L."/>
            <person name="Bapteste E."/>
            <person name="Curtis B."/>
            <person name="Dahle H."/>
            <person name="Lopez P."/>
            <person name="Macleod D."/>
            <person name="Dlutek M."/>
            <person name="Bowman S."/>
            <person name="Zhaxybayeva O."/>
            <person name="Birkeland N.-K."/>
            <person name="Doolittle W.F."/>
        </authorList>
    </citation>
    <scope>NUCLEOTIDE SEQUENCE [LARGE SCALE GENOMIC DNA]</scope>
    <source>
        <strain evidence="13 14">TCF52B</strain>
    </source>
</reference>
<dbReference type="GO" id="GO:0030488">
    <property type="term" value="P:tRNA methylation"/>
    <property type="evidence" value="ECO:0007669"/>
    <property type="project" value="TreeGrafter"/>
</dbReference>
<dbReference type="NCBIfam" id="TIGR00450">
    <property type="entry name" value="mnmE_trmE_thdF"/>
    <property type="match status" value="1"/>
</dbReference>
<dbReference type="PANTHER" id="PTHR42714">
    <property type="entry name" value="TRNA MODIFICATION GTPASE GTPBP3"/>
    <property type="match status" value="1"/>
</dbReference>
<dbReference type="InterPro" id="IPR027417">
    <property type="entry name" value="P-loop_NTPase"/>
</dbReference>
<dbReference type="Pfam" id="PF01926">
    <property type="entry name" value="MMR_HSR1"/>
    <property type="match status" value="1"/>
</dbReference>
<dbReference type="InterPro" id="IPR025867">
    <property type="entry name" value="MnmE_helical"/>
</dbReference>
<keyword evidence="7 10" id="KW-0460">Magnesium</keyword>
<dbReference type="GO" id="GO:0005525">
    <property type="term" value="F:GTP binding"/>
    <property type="evidence" value="ECO:0007669"/>
    <property type="project" value="UniProtKB-UniRule"/>
</dbReference>
<keyword evidence="5 10" id="KW-0547">Nucleotide-binding</keyword>
<evidence type="ECO:0000256" key="5">
    <source>
        <dbReference type="ARBA" id="ARBA00022741"/>
    </source>
</evidence>
<dbReference type="EC" id="3.6.-.-" evidence="10"/>
<evidence type="ECO:0000313" key="14">
    <source>
        <dbReference type="Proteomes" id="UP000002453"/>
    </source>
</evidence>
<protein>
    <recommendedName>
        <fullName evidence="10">tRNA modification GTPase MnmE</fullName>
        <ecNumber evidence="10">3.6.-.-</ecNumber>
    </recommendedName>
</protein>
<comment type="subunit">
    <text evidence="10">Homodimer. Heterotetramer of two MnmE and two MnmG subunits.</text>
</comment>
<keyword evidence="9 10" id="KW-0342">GTP-binding</keyword>
<evidence type="ECO:0000259" key="12">
    <source>
        <dbReference type="PROSITE" id="PS51709"/>
    </source>
</evidence>
<dbReference type="STRING" id="484019.THA_1678"/>
<evidence type="ECO:0000256" key="7">
    <source>
        <dbReference type="ARBA" id="ARBA00022842"/>
    </source>
</evidence>
<dbReference type="PROSITE" id="PS51709">
    <property type="entry name" value="G_TRME"/>
    <property type="match status" value="1"/>
</dbReference>
<comment type="cofactor">
    <cofactor evidence="10">
        <name>K(+)</name>
        <dbReference type="ChEBI" id="CHEBI:29103"/>
    </cofactor>
    <text evidence="10">Binds 1 potassium ion per subunit.</text>
</comment>
<keyword evidence="6 10" id="KW-0378">Hydrolase</keyword>
<dbReference type="EMBL" id="CP001185">
    <property type="protein sequence ID" value="ACJ76115.1"/>
    <property type="molecule type" value="Genomic_DNA"/>
</dbReference>
<feature type="binding site" evidence="10">
    <location>
        <position position="117"/>
    </location>
    <ligand>
        <name>(6S)-5-formyl-5,6,7,8-tetrahydrofolate</name>
        <dbReference type="ChEBI" id="CHEBI:57457"/>
    </ligand>
</feature>
<keyword evidence="14" id="KW-1185">Reference proteome</keyword>
<dbReference type="FunFam" id="3.40.50.300:FF:001376">
    <property type="entry name" value="tRNA modification GTPase MnmE"/>
    <property type="match status" value="1"/>
</dbReference>
<sequence>MFDTIAAISSPLGTGAISVVRIDGPKSHDIAKKLVKISNVDYRRVYHAFMEFEGQIVDEVNIVFYKSPNSYTGNDLVEIYGHGGILVTRKVLEAVLKSGARLAERGEFTKRAFLNGKISLVQAESIYQIIEAKSEISLKLSFENLKGKLSEEIENYRSRLLNILAEIEVSIDYPDDMEVDFDNIFNLLSKIDQELSLKIENSKKALTLNKGIVMAIVGKPNSGKSTLLNKLLEEDRAIVTDIPGTTRDVIKGEIDINGIHFVIVDTAGIRETDDVVESIGIQKSIKELEKADIVLFVLDSTTGFTKEDEYIFEKVKKLNYIPVWNKCDIGNNFNKEFKDAVKISALTGESFRSLESMILSKVSDIIESGESSHVITQRQLEVLERVKRNVESAIFNLKSGYEVDVVSIDIRKALEELDVLIGKRFSDDLLDTIFSNFCVGK</sequence>
<proteinExistence type="inferred from homology"/>
<keyword evidence="8 10" id="KW-0630">Potassium</keyword>
<dbReference type="InterPro" id="IPR027266">
    <property type="entry name" value="TrmE/GcvT-like"/>
</dbReference>
<feature type="binding site" evidence="10">
    <location>
        <position position="221"/>
    </location>
    <ligand>
        <name>K(+)</name>
        <dbReference type="ChEBI" id="CHEBI:29103"/>
    </ligand>
</feature>
<evidence type="ECO:0000256" key="11">
    <source>
        <dbReference type="RuleBase" id="RU003313"/>
    </source>
</evidence>
<feature type="binding site" evidence="10">
    <location>
        <position position="225"/>
    </location>
    <ligand>
        <name>Mg(2+)</name>
        <dbReference type="ChEBI" id="CHEBI:18420"/>
    </ligand>
</feature>
<dbReference type="HOGENOM" id="CLU_019624_4_1_0"/>
<gene>
    <name evidence="10" type="primary">mnmE</name>
    <name evidence="10 13" type="synonym">trmE</name>
    <name evidence="13" type="ordered locus">THA_1678</name>
</gene>
<dbReference type="Pfam" id="PF10396">
    <property type="entry name" value="TrmE_N"/>
    <property type="match status" value="1"/>
</dbReference>
<dbReference type="AlphaFoldDB" id="B7IDN8"/>
<dbReference type="Gene3D" id="3.30.1360.120">
    <property type="entry name" value="Probable tRNA modification gtpase trme, domain 1"/>
    <property type="match status" value="1"/>
</dbReference>
<dbReference type="OrthoDB" id="9805918at2"/>
<keyword evidence="2 10" id="KW-0963">Cytoplasm</keyword>
<feature type="binding site" evidence="10">
    <location>
        <begin position="240"/>
        <end position="246"/>
    </location>
    <ligand>
        <name>GTP</name>
        <dbReference type="ChEBI" id="CHEBI:37565"/>
    </ligand>
</feature>
<dbReference type="CDD" id="cd04164">
    <property type="entry name" value="trmE"/>
    <property type="match status" value="1"/>
</dbReference>
<dbReference type="NCBIfam" id="TIGR00231">
    <property type="entry name" value="small_GTP"/>
    <property type="match status" value="1"/>
</dbReference>
<comment type="similarity">
    <text evidence="1 10 11">Belongs to the TRAFAC class TrmE-Era-EngA-EngB-Septin-like GTPase superfamily. TrmE GTPase family.</text>
</comment>
<comment type="caution">
    <text evidence="10">Lacks conserved residue(s) required for the propagation of feature annotation.</text>
</comment>
<organism evidence="13 14">
    <name type="scientific">Thermosipho africanus (strain TCF52B)</name>
    <dbReference type="NCBI Taxonomy" id="484019"/>
    <lineage>
        <taxon>Bacteria</taxon>
        <taxon>Thermotogati</taxon>
        <taxon>Thermotogota</taxon>
        <taxon>Thermotogae</taxon>
        <taxon>Thermotogales</taxon>
        <taxon>Fervidobacteriaceae</taxon>
        <taxon>Thermosipho</taxon>
    </lineage>
</organism>
<dbReference type="Proteomes" id="UP000002453">
    <property type="component" value="Chromosome"/>
</dbReference>
<feature type="binding site" evidence="10">
    <location>
        <begin position="221"/>
        <end position="226"/>
    </location>
    <ligand>
        <name>GTP</name>
        <dbReference type="ChEBI" id="CHEBI:37565"/>
    </ligand>
</feature>
<dbReference type="GO" id="GO:0002098">
    <property type="term" value="P:tRNA wobble uridine modification"/>
    <property type="evidence" value="ECO:0007669"/>
    <property type="project" value="TreeGrafter"/>
</dbReference>
<evidence type="ECO:0000256" key="3">
    <source>
        <dbReference type="ARBA" id="ARBA00022694"/>
    </source>
</evidence>
<dbReference type="NCBIfam" id="NF003661">
    <property type="entry name" value="PRK05291.1-3"/>
    <property type="match status" value="1"/>
</dbReference>
<evidence type="ECO:0000256" key="4">
    <source>
        <dbReference type="ARBA" id="ARBA00022723"/>
    </source>
</evidence>
<feature type="binding site" evidence="10">
    <location>
        <position position="240"/>
    </location>
    <ligand>
        <name>K(+)</name>
        <dbReference type="ChEBI" id="CHEBI:29103"/>
    </ligand>
</feature>
<keyword evidence="4 10" id="KW-0479">Metal-binding</keyword>
<dbReference type="HAMAP" id="MF_00379">
    <property type="entry name" value="GTPase_MnmE"/>
    <property type="match status" value="1"/>
</dbReference>
<dbReference type="RefSeq" id="WP_012580342.1">
    <property type="nucleotide sequence ID" value="NC_011653.1"/>
</dbReference>
<dbReference type="CDD" id="cd14858">
    <property type="entry name" value="TrmE_N"/>
    <property type="match status" value="1"/>
</dbReference>
<feature type="binding site" evidence="10">
    <location>
        <position position="242"/>
    </location>
    <ligand>
        <name>K(+)</name>
        <dbReference type="ChEBI" id="CHEBI:29103"/>
    </ligand>
</feature>
<dbReference type="Pfam" id="PF12631">
    <property type="entry name" value="MnmE_helical"/>
    <property type="match status" value="1"/>
</dbReference>
<accession>B7IDN8</accession>
<dbReference type="GO" id="GO:0046872">
    <property type="term" value="F:metal ion binding"/>
    <property type="evidence" value="ECO:0007669"/>
    <property type="project" value="UniProtKB-KW"/>
</dbReference>
<dbReference type="InterPro" id="IPR018948">
    <property type="entry name" value="GTP-bd_TrmE_N"/>
</dbReference>
<dbReference type="Gene3D" id="1.20.120.430">
    <property type="entry name" value="tRNA modification GTPase MnmE domain 2"/>
    <property type="match status" value="1"/>
</dbReference>
<evidence type="ECO:0000256" key="10">
    <source>
        <dbReference type="HAMAP-Rule" id="MF_00379"/>
    </source>
</evidence>
<evidence type="ECO:0000256" key="9">
    <source>
        <dbReference type="ARBA" id="ARBA00023134"/>
    </source>
</evidence>
<feature type="binding site" evidence="10">
    <location>
        <position position="246"/>
    </location>
    <ligand>
        <name>Mg(2+)</name>
        <dbReference type="ChEBI" id="CHEBI:18420"/>
    </ligand>
</feature>
<feature type="domain" description="TrmE-type G" evidence="12">
    <location>
        <begin position="211"/>
        <end position="363"/>
    </location>
</feature>
<feature type="binding site" evidence="10">
    <location>
        <begin position="265"/>
        <end position="268"/>
    </location>
    <ligand>
        <name>GTP</name>
        <dbReference type="ChEBI" id="CHEBI:37565"/>
    </ligand>
</feature>
<dbReference type="PRINTS" id="PR00326">
    <property type="entry name" value="GTP1OBG"/>
</dbReference>
<name>B7IDN8_THEAB</name>
<feature type="binding site" evidence="10">
    <location>
        <position position="441"/>
    </location>
    <ligand>
        <name>(6S)-5-formyl-5,6,7,8-tetrahydrofolate</name>
        <dbReference type="ChEBI" id="CHEBI:57457"/>
    </ligand>
</feature>
<evidence type="ECO:0000256" key="1">
    <source>
        <dbReference type="ARBA" id="ARBA00011043"/>
    </source>
</evidence>
<dbReference type="GO" id="GO:0005829">
    <property type="term" value="C:cytosol"/>
    <property type="evidence" value="ECO:0007669"/>
    <property type="project" value="TreeGrafter"/>
</dbReference>
<feature type="binding site" evidence="10">
    <location>
        <position position="78"/>
    </location>
    <ligand>
        <name>(6S)-5-formyl-5,6,7,8-tetrahydrofolate</name>
        <dbReference type="ChEBI" id="CHEBI:57457"/>
    </ligand>
</feature>
<dbReference type="InterPro" id="IPR004520">
    <property type="entry name" value="GTPase_MnmE"/>
</dbReference>
<dbReference type="SUPFAM" id="SSF52540">
    <property type="entry name" value="P-loop containing nucleoside triphosphate hydrolases"/>
    <property type="match status" value="1"/>
</dbReference>
<keyword evidence="3 10" id="KW-0819">tRNA processing</keyword>
<dbReference type="InterPro" id="IPR006073">
    <property type="entry name" value="GTP-bd"/>
</dbReference>
<evidence type="ECO:0000256" key="2">
    <source>
        <dbReference type="ARBA" id="ARBA00022490"/>
    </source>
</evidence>
<dbReference type="InterPro" id="IPR031168">
    <property type="entry name" value="G_TrmE"/>
</dbReference>
<dbReference type="eggNOG" id="COG0486">
    <property type="taxonomic scope" value="Bacteria"/>
</dbReference>
<feature type="binding site" evidence="10">
    <location>
        <position position="245"/>
    </location>
    <ligand>
        <name>K(+)</name>
        <dbReference type="ChEBI" id="CHEBI:29103"/>
    </ligand>
</feature>